<keyword evidence="5 10" id="KW-0808">Transferase</keyword>
<keyword evidence="9" id="KW-0238">DNA-binding</keyword>
<dbReference type="PIRSF" id="PIRSF000804">
    <property type="entry name" value="DNA_pol_III_b"/>
    <property type="match status" value="1"/>
</dbReference>
<dbReference type="NCBIfam" id="TIGR00663">
    <property type="entry name" value="dnan"/>
    <property type="match status" value="1"/>
</dbReference>
<dbReference type="RefSeq" id="WP_301168110.1">
    <property type="nucleotide sequence ID" value="NZ_JAUHTR010000018.1"/>
</dbReference>
<protein>
    <recommendedName>
        <fullName evidence="3 10">Beta sliding clamp</fullName>
    </recommendedName>
</protein>
<dbReference type="Pfam" id="PF00712">
    <property type="entry name" value="DNA_pol3_beta"/>
    <property type="match status" value="1"/>
</dbReference>
<dbReference type="GO" id="GO:0003887">
    <property type="term" value="F:DNA-directed DNA polymerase activity"/>
    <property type="evidence" value="ECO:0007669"/>
    <property type="project" value="UniProtKB-EC"/>
</dbReference>
<evidence type="ECO:0000256" key="3">
    <source>
        <dbReference type="ARBA" id="ARBA00021035"/>
    </source>
</evidence>
<evidence type="ECO:0000313" key="15">
    <source>
        <dbReference type="Proteomes" id="UP001172721"/>
    </source>
</evidence>
<comment type="caution">
    <text evidence="14">The sequence shown here is derived from an EMBL/GenBank/DDBJ whole genome shotgun (WGS) entry which is preliminary data.</text>
</comment>
<dbReference type="InterPro" id="IPR046938">
    <property type="entry name" value="DNA_clamp_sf"/>
</dbReference>
<keyword evidence="7 10" id="KW-0235">DNA replication</keyword>
<sequence length="380" mass="42417">MKFQINRSQLIEGVQDVMKAVSSRTTIPILTGIKMVVHSEGMTLTGSDSDISIERLIPMEENGEVNLEIQKPGSIVLQARYFSEIVKKLPNDTVEIEVGERFETKLRSGASEFSLVGLDPEEYPRLPQIEEQNVFSIQGDLFRQIIRQTVFAVSTSETRPILTGVNIKLEDNILSCVATDSHRLAQRTARIETDTEGLSFQNVVIPGKSLNELSKIVEESAELVQIVVTDNQVLFKTKNTLFFSRLLDGNYPDTSKLLPSESKTTLVLSTKDFLQAIDRASLLAREGRNNVVKLATIDSQTVEISSNSPEIGKVYEHVATQSMEGEELKISFNAKYMIDALKAMDCSEINVLFTGAMRPFLITPVDNEIIKQLILPVRTY</sequence>
<dbReference type="Gene3D" id="3.10.150.10">
    <property type="entry name" value="DNA Polymerase III, subunit A, domain 2"/>
    <property type="match status" value="1"/>
</dbReference>
<dbReference type="Gene3D" id="3.70.10.10">
    <property type="match status" value="1"/>
</dbReference>
<name>A0ABT8I255_9BACL</name>
<evidence type="ECO:0000259" key="12">
    <source>
        <dbReference type="Pfam" id="PF02767"/>
    </source>
</evidence>
<accession>A0ABT8I255</accession>
<comment type="function">
    <text evidence="10">Confers DNA tethering and processivity to DNA polymerases and other proteins. Acts as a clamp, forming a ring around DNA (a reaction catalyzed by the clamp-loading complex) which diffuses in an ATP-independent manner freely and bidirectionally along dsDNA. Initially characterized for its ability to contact the catalytic subunit of DNA polymerase III (Pol III), a complex, multichain enzyme responsible for most of the replicative synthesis in bacteria; Pol III exhibits 3'-5' exonuclease proofreading activity. The beta chain is required for initiation of replication as well as for processivity of DNA replication.</text>
</comment>
<dbReference type="Pfam" id="PF02767">
    <property type="entry name" value="DNA_pol3_beta_2"/>
    <property type="match status" value="1"/>
</dbReference>
<evidence type="ECO:0000256" key="10">
    <source>
        <dbReference type="PIRNR" id="PIRNR000804"/>
    </source>
</evidence>
<comment type="subunit">
    <text evidence="10">Forms a ring-shaped head-to-tail homodimer around DNA.</text>
</comment>
<dbReference type="SUPFAM" id="SSF55979">
    <property type="entry name" value="DNA clamp"/>
    <property type="match status" value="3"/>
</dbReference>
<gene>
    <name evidence="14" type="primary">dnaN</name>
    <name evidence="14" type="ORF">QYB97_21625</name>
</gene>
<reference evidence="14" key="1">
    <citation type="submission" date="2023-07" db="EMBL/GenBank/DDBJ databases">
        <title>Fictibacillus sp. isolated from freshwater pond.</title>
        <authorList>
            <person name="Kirdat K."/>
            <person name="Bhat A."/>
            <person name="Mourya A."/>
            <person name="Yadav A."/>
        </authorList>
    </citation>
    <scope>NUCLEOTIDE SEQUENCE</scope>
    <source>
        <strain evidence="14">NE201</strain>
    </source>
</reference>
<dbReference type="InterPro" id="IPR001001">
    <property type="entry name" value="DNA_polIII_beta"/>
</dbReference>
<keyword evidence="15" id="KW-1185">Reference proteome</keyword>
<dbReference type="InterPro" id="IPR022635">
    <property type="entry name" value="DNA_polIII_beta_C"/>
</dbReference>
<feature type="domain" description="DNA polymerase III beta sliding clamp central" evidence="12">
    <location>
        <begin position="137"/>
        <end position="253"/>
    </location>
</feature>
<dbReference type="PANTHER" id="PTHR30478:SF0">
    <property type="entry name" value="BETA SLIDING CLAMP"/>
    <property type="match status" value="1"/>
</dbReference>
<dbReference type="InterPro" id="IPR022634">
    <property type="entry name" value="DNA_polIII_beta_N"/>
</dbReference>
<comment type="similarity">
    <text evidence="2 10">Belongs to the beta sliding clamp family.</text>
</comment>
<evidence type="ECO:0000256" key="2">
    <source>
        <dbReference type="ARBA" id="ARBA00010752"/>
    </source>
</evidence>
<evidence type="ECO:0000256" key="9">
    <source>
        <dbReference type="ARBA" id="ARBA00023125"/>
    </source>
</evidence>
<evidence type="ECO:0000256" key="6">
    <source>
        <dbReference type="ARBA" id="ARBA00022695"/>
    </source>
</evidence>
<comment type="subcellular location">
    <subcellularLocation>
        <location evidence="1 10">Cytoplasm</location>
    </subcellularLocation>
</comment>
<dbReference type="Pfam" id="PF02768">
    <property type="entry name" value="DNA_pol3_beta_3"/>
    <property type="match status" value="1"/>
</dbReference>
<dbReference type="Proteomes" id="UP001172721">
    <property type="component" value="Unassembled WGS sequence"/>
</dbReference>
<dbReference type="PANTHER" id="PTHR30478">
    <property type="entry name" value="DNA POLYMERASE III SUBUNIT BETA"/>
    <property type="match status" value="1"/>
</dbReference>
<dbReference type="CDD" id="cd00140">
    <property type="entry name" value="beta_clamp"/>
    <property type="match status" value="1"/>
</dbReference>
<evidence type="ECO:0000256" key="4">
    <source>
        <dbReference type="ARBA" id="ARBA00022490"/>
    </source>
</evidence>
<keyword evidence="4 10" id="KW-0963">Cytoplasm</keyword>
<dbReference type="EMBL" id="JAUHTR010000018">
    <property type="protein sequence ID" value="MDN4527097.1"/>
    <property type="molecule type" value="Genomic_DNA"/>
</dbReference>
<proteinExistence type="inferred from homology"/>
<dbReference type="InterPro" id="IPR022637">
    <property type="entry name" value="DNA_polIII_beta_cen"/>
</dbReference>
<dbReference type="SMART" id="SM00480">
    <property type="entry name" value="POL3Bc"/>
    <property type="match status" value="1"/>
</dbReference>
<evidence type="ECO:0000256" key="1">
    <source>
        <dbReference type="ARBA" id="ARBA00004496"/>
    </source>
</evidence>
<evidence type="ECO:0000259" key="11">
    <source>
        <dbReference type="Pfam" id="PF00712"/>
    </source>
</evidence>
<organism evidence="14 15">
    <name type="scientific">Fictibacillus fluitans</name>
    <dbReference type="NCBI Taxonomy" id="3058422"/>
    <lineage>
        <taxon>Bacteria</taxon>
        <taxon>Bacillati</taxon>
        <taxon>Bacillota</taxon>
        <taxon>Bacilli</taxon>
        <taxon>Bacillales</taxon>
        <taxon>Fictibacillaceae</taxon>
        <taxon>Fictibacillus</taxon>
    </lineage>
</organism>
<evidence type="ECO:0000256" key="5">
    <source>
        <dbReference type="ARBA" id="ARBA00022679"/>
    </source>
</evidence>
<keyword evidence="8 10" id="KW-0239">DNA-directed DNA polymerase</keyword>
<evidence type="ECO:0000256" key="8">
    <source>
        <dbReference type="ARBA" id="ARBA00022932"/>
    </source>
</evidence>
<feature type="domain" description="DNA polymerase III beta sliding clamp C-terminal" evidence="13">
    <location>
        <begin position="256"/>
        <end position="378"/>
    </location>
</feature>
<evidence type="ECO:0000259" key="13">
    <source>
        <dbReference type="Pfam" id="PF02768"/>
    </source>
</evidence>
<evidence type="ECO:0000313" key="14">
    <source>
        <dbReference type="EMBL" id="MDN4527097.1"/>
    </source>
</evidence>
<evidence type="ECO:0000256" key="7">
    <source>
        <dbReference type="ARBA" id="ARBA00022705"/>
    </source>
</evidence>
<keyword evidence="6 10" id="KW-0548">Nucleotidyltransferase</keyword>
<feature type="domain" description="DNA polymerase III beta sliding clamp N-terminal" evidence="11">
    <location>
        <begin position="1"/>
        <end position="127"/>
    </location>
</feature>